<evidence type="ECO:0000313" key="2">
    <source>
        <dbReference type="EMBL" id="CAB1449606.1"/>
    </source>
</evidence>
<accession>A0A9N7VJL3</accession>
<comment type="caution">
    <text evidence="2">The sequence shown here is derived from an EMBL/GenBank/DDBJ whole genome shotgun (WGS) entry which is preliminary data.</text>
</comment>
<sequence length="195" mass="21521">MGVRIPGLSGSNGAIFRRLSHMKNAAGDCPGQMLSQQQDHVQEAALARAVQGDGNTSVQTEAEMQREVHRDTGRTETGGRRRERETICEEEKEDKGNKKRRENMEDREQLTVKTGCDIKGESTEVSSTRSDFEAKAGELMGPNTDEERAGEEIGPPVEPWLLHIEQGKCFRHLIRAPPGRGNTPLPVTSEDPSSD</sequence>
<feature type="region of interest" description="Disordered" evidence="1">
    <location>
        <begin position="174"/>
        <end position="195"/>
    </location>
</feature>
<dbReference type="Proteomes" id="UP001153269">
    <property type="component" value="Unassembled WGS sequence"/>
</dbReference>
<proteinExistence type="predicted"/>
<feature type="compositionally biased region" description="Basic and acidic residues" evidence="1">
    <location>
        <begin position="63"/>
        <end position="122"/>
    </location>
</feature>
<reference evidence="2" key="1">
    <citation type="submission" date="2020-03" db="EMBL/GenBank/DDBJ databases">
        <authorList>
            <person name="Weist P."/>
        </authorList>
    </citation>
    <scope>NUCLEOTIDE SEQUENCE</scope>
</reference>
<feature type="region of interest" description="Disordered" evidence="1">
    <location>
        <begin position="50"/>
        <end position="153"/>
    </location>
</feature>
<evidence type="ECO:0000256" key="1">
    <source>
        <dbReference type="SAM" id="MobiDB-lite"/>
    </source>
</evidence>
<evidence type="ECO:0000313" key="3">
    <source>
        <dbReference type="Proteomes" id="UP001153269"/>
    </source>
</evidence>
<protein>
    <submittedName>
        <fullName evidence="2">Uncharacterized protein</fullName>
    </submittedName>
</protein>
<feature type="compositionally biased region" description="Polar residues" evidence="1">
    <location>
        <begin position="53"/>
        <end position="62"/>
    </location>
</feature>
<organism evidence="2 3">
    <name type="scientific">Pleuronectes platessa</name>
    <name type="common">European plaice</name>
    <dbReference type="NCBI Taxonomy" id="8262"/>
    <lineage>
        <taxon>Eukaryota</taxon>
        <taxon>Metazoa</taxon>
        <taxon>Chordata</taxon>
        <taxon>Craniata</taxon>
        <taxon>Vertebrata</taxon>
        <taxon>Euteleostomi</taxon>
        <taxon>Actinopterygii</taxon>
        <taxon>Neopterygii</taxon>
        <taxon>Teleostei</taxon>
        <taxon>Neoteleostei</taxon>
        <taxon>Acanthomorphata</taxon>
        <taxon>Carangaria</taxon>
        <taxon>Pleuronectiformes</taxon>
        <taxon>Pleuronectoidei</taxon>
        <taxon>Pleuronectidae</taxon>
        <taxon>Pleuronectes</taxon>
    </lineage>
</organism>
<dbReference type="AlphaFoldDB" id="A0A9N7VJL3"/>
<dbReference type="EMBL" id="CADEAL010004022">
    <property type="protein sequence ID" value="CAB1449606.1"/>
    <property type="molecule type" value="Genomic_DNA"/>
</dbReference>
<gene>
    <name evidence="2" type="ORF">PLEPLA_LOCUS37291</name>
</gene>
<keyword evidence="3" id="KW-1185">Reference proteome</keyword>
<name>A0A9N7VJL3_PLEPL</name>